<reference evidence="12 13" key="1">
    <citation type="submission" date="2016-04" db="EMBL/GenBank/DDBJ databases">
        <title>Genome sequence of Methanobrevibacter curvatus DSM 11111.</title>
        <authorList>
            <person name="Poehlein A."/>
            <person name="Seedorf H."/>
            <person name="Daniel R."/>
        </authorList>
    </citation>
    <scope>NUCLEOTIDE SEQUENCE [LARGE SCALE GENOMIC DNA]</scope>
    <source>
        <strain evidence="12 13">DSM 11111</strain>
    </source>
</reference>
<dbReference type="Proteomes" id="UP000077245">
    <property type="component" value="Unassembled WGS sequence"/>
</dbReference>
<evidence type="ECO:0000313" key="13">
    <source>
        <dbReference type="Proteomes" id="UP000077245"/>
    </source>
</evidence>
<dbReference type="RefSeq" id="WP_067089092.1">
    <property type="nucleotide sequence ID" value="NZ_LWMV01000028.1"/>
</dbReference>
<evidence type="ECO:0000256" key="2">
    <source>
        <dbReference type="ARBA" id="ARBA00010441"/>
    </source>
</evidence>
<organism evidence="12 13">
    <name type="scientific">Methanobrevibacter curvatus</name>
    <dbReference type="NCBI Taxonomy" id="49547"/>
    <lineage>
        <taxon>Archaea</taxon>
        <taxon>Methanobacteriati</taxon>
        <taxon>Methanobacteriota</taxon>
        <taxon>Methanomada group</taxon>
        <taxon>Methanobacteria</taxon>
        <taxon>Methanobacteriales</taxon>
        <taxon>Methanobacteriaceae</taxon>
        <taxon>Methanobrevibacter</taxon>
    </lineage>
</organism>
<evidence type="ECO:0000313" key="12">
    <source>
        <dbReference type="EMBL" id="KZX15709.1"/>
    </source>
</evidence>
<name>A0A166DL29_9EURY</name>
<feature type="transmembrane region" description="Helical" evidence="11">
    <location>
        <begin position="134"/>
        <end position="154"/>
    </location>
</feature>
<keyword evidence="9" id="KW-0594">Phospholipid biosynthesis</keyword>
<accession>A0A166DL29</accession>
<dbReference type="PATRIC" id="fig|49547.3.peg.213"/>
<keyword evidence="8 11" id="KW-0472">Membrane</keyword>
<dbReference type="GO" id="GO:0016780">
    <property type="term" value="F:phosphotransferase activity, for other substituted phosphate groups"/>
    <property type="evidence" value="ECO:0007669"/>
    <property type="project" value="InterPro"/>
</dbReference>
<evidence type="ECO:0000256" key="10">
    <source>
        <dbReference type="ARBA" id="ARBA00023264"/>
    </source>
</evidence>
<dbReference type="GO" id="GO:0008654">
    <property type="term" value="P:phospholipid biosynthetic process"/>
    <property type="evidence" value="ECO:0007669"/>
    <property type="project" value="UniProtKB-KW"/>
</dbReference>
<dbReference type="AlphaFoldDB" id="A0A166DL29"/>
<evidence type="ECO:0000256" key="8">
    <source>
        <dbReference type="ARBA" id="ARBA00023136"/>
    </source>
</evidence>
<keyword evidence="10" id="KW-1208">Phospholipid metabolism</keyword>
<keyword evidence="4 12" id="KW-0808">Transferase</keyword>
<dbReference type="Pfam" id="PF01066">
    <property type="entry name" value="CDP-OH_P_transf"/>
    <property type="match status" value="1"/>
</dbReference>
<keyword evidence="3" id="KW-0444">Lipid biosynthesis</keyword>
<keyword evidence="13" id="KW-1185">Reference proteome</keyword>
<comment type="subcellular location">
    <subcellularLocation>
        <location evidence="1">Membrane</location>
        <topology evidence="1">Multi-pass membrane protein</topology>
    </subcellularLocation>
</comment>
<dbReference type="NCBIfam" id="NF038087">
    <property type="entry name" value="arch_ser_synth"/>
    <property type="match status" value="1"/>
</dbReference>
<dbReference type="NCBIfam" id="TIGR00473">
    <property type="entry name" value="pssA"/>
    <property type="match status" value="1"/>
</dbReference>
<feature type="transmembrane region" description="Helical" evidence="11">
    <location>
        <begin position="160"/>
        <end position="181"/>
    </location>
</feature>
<evidence type="ECO:0000256" key="7">
    <source>
        <dbReference type="ARBA" id="ARBA00023098"/>
    </source>
</evidence>
<feature type="transmembrane region" description="Helical" evidence="11">
    <location>
        <begin position="102"/>
        <end position="122"/>
    </location>
</feature>
<evidence type="ECO:0000256" key="6">
    <source>
        <dbReference type="ARBA" id="ARBA00022989"/>
    </source>
</evidence>
<evidence type="ECO:0000256" key="3">
    <source>
        <dbReference type="ARBA" id="ARBA00022516"/>
    </source>
</evidence>
<evidence type="ECO:0000256" key="4">
    <source>
        <dbReference type="ARBA" id="ARBA00022679"/>
    </source>
</evidence>
<evidence type="ECO:0000256" key="9">
    <source>
        <dbReference type="ARBA" id="ARBA00023209"/>
    </source>
</evidence>
<keyword evidence="5 11" id="KW-0812">Transmembrane</keyword>
<dbReference type="OrthoDB" id="221913at2157"/>
<gene>
    <name evidence="12" type="ORF">MBCUR_02010</name>
</gene>
<keyword evidence="6 11" id="KW-1133">Transmembrane helix</keyword>
<evidence type="ECO:0000256" key="5">
    <source>
        <dbReference type="ARBA" id="ARBA00022692"/>
    </source>
</evidence>
<comment type="similarity">
    <text evidence="2">Belongs to the CDP-alcohol phosphatidyltransferase class-I family.</text>
</comment>
<dbReference type="PANTHER" id="PTHR14269:SF61">
    <property type="entry name" value="CDP-DIACYLGLYCEROL--SERINE O-PHOSPHATIDYLTRANSFERASE"/>
    <property type="match status" value="1"/>
</dbReference>
<protein>
    <submittedName>
        <fullName evidence="12">CDP-alcohol phosphatidyltransferase</fullName>
    </submittedName>
</protein>
<dbReference type="Gene3D" id="1.20.120.1760">
    <property type="match status" value="1"/>
</dbReference>
<sequence length="241" mass="26495">MILKKFSMEKFVAIPDLISLLNMICGFLAIISAIKHEYDISSLFIIFAIIFDSVDGWIARKIGRAGETDFGKNIDSLSDAVSFGVAPGVLLYVLSLENTNLVVQTIGLLVALFTVVCGILRLTRFNVIADKVDFKGFVGLPIPLHGLILISLVLSGAFNLYLAFILMIITGILMISAFKYPKLNDLKVIVGGGILIFLIIIEFLSPFLIISDINIPALILFIFSLMLSLTYPLKSYLKNLT</sequence>
<evidence type="ECO:0000256" key="11">
    <source>
        <dbReference type="SAM" id="Phobius"/>
    </source>
</evidence>
<feature type="transmembrane region" description="Helical" evidence="11">
    <location>
        <begin position="12"/>
        <end position="34"/>
    </location>
</feature>
<dbReference type="InterPro" id="IPR000462">
    <property type="entry name" value="CDP-OH_P_trans"/>
</dbReference>
<feature type="transmembrane region" description="Helical" evidence="11">
    <location>
        <begin position="188"/>
        <end position="209"/>
    </location>
</feature>
<proteinExistence type="inferred from homology"/>
<dbReference type="InterPro" id="IPR050324">
    <property type="entry name" value="CDP-alcohol_PTase-I"/>
</dbReference>
<dbReference type="PANTHER" id="PTHR14269">
    <property type="entry name" value="CDP-DIACYLGLYCEROL--GLYCEROL-3-PHOSPHATE 3-PHOSPHATIDYLTRANSFERASE-RELATED"/>
    <property type="match status" value="1"/>
</dbReference>
<dbReference type="InterPro" id="IPR004533">
    <property type="entry name" value="CDP-diaglyc--ser_O-PTrfase"/>
</dbReference>
<comment type="caution">
    <text evidence="12">The sequence shown here is derived from an EMBL/GenBank/DDBJ whole genome shotgun (WGS) entry which is preliminary data.</text>
</comment>
<evidence type="ECO:0000256" key="1">
    <source>
        <dbReference type="ARBA" id="ARBA00004141"/>
    </source>
</evidence>
<feature type="transmembrane region" description="Helical" evidence="11">
    <location>
        <begin position="215"/>
        <end position="233"/>
    </location>
</feature>
<dbReference type="InterPro" id="IPR043130">
    <property type="entry name" value="CDP-OH_PTrfase_TM_dom"/>
</dbReference>
<dbReference type="EMBL" id="LWMV01000028">
    <property type="protein sequence ID" value="KZX15709.1"/>
    <property type="molecule type" value="Genomic_DNA"/>
</dbReference>
<dbReference type="STRING" id="49547.MBCUR_02010"/>
<keyword evidence="7" id="KW-0443">Lipid metabolism</keyword>
<dbReference type="GO" id="GO:0016020">
    <property type="term" value="C:membrane"/>
    <property type="evidence" value="ECO:0007669"/>
    <property type="project" value="UniProtKB-SubCell"/>
</dbReference>